<sequence length="118" mass="13080">MDFIYSNRTRQPGCVSNALYEQKSKISDELLHQAAGDSRSQRRSAERADGHRAADYHLVAGRERGLQGDTVHPGVGHVRVHLCPGGAQYRSLRCDYPSDELFRMLEESSKTGGSCLGF</sequence>
<dbReference type="EMBL" id="HBUE01187261">
    <property type="protein sequence ID" value="CAG6523315.1"/>
    <property type="molecule type" value="Transcribed_RNA"/>
</dbReference>
<dbReference type="EMBL" id="HBUE01293026">
    <property type="protein sequence ID" value="CAG6574972.1"/>
    <property type="molecule type" value="Transcribed_RNA"/>
</dbReference>
<protein>
    <submittedName>
        <fullName evidence="2">(northern house mosquito) hypothetical protein</fullName>
    </submittedName>
</protein>
<feature type="region of interest" description="Disordered" evidence="1">
    <location>
        <begin position="30"/>
        <end position="54"/>
    </location>
</feature>
<evidence type="ECO:0000256" key="1">
    <source>
        <dbReference type="SAM" id="MobiDB-lite"/>
    </source>
</evidence>
<organism evidence="2">
    <name type="scientific">Culex pipiens</name>
    <name type="common">House mosquito</name>
    <dbReference type="NCBI Taxonomy" id="7175"/>
    <lineage>
        <taxon>Eukaryota</taxon>
        <taxon>Metazoa</taxon>
        <taxon>Ecdysozoa</taxon>
        <taxon>Arthropoda</taxon>
        <taxon>Hexapoda</taxon>
        <taxon>Insecta</taxon>
        <taxon>Pterygota</taxon>
        <taxon>Neoptera</taxon>
        <taxon>Endopterygota</taxon>
        <taxon>Diptera</taxon>
        <taxon>Nematocera</taxon>
        <taxon>Culicoidea</taxon>
        <taxon>Culicidae</taxon>
        <taxon>Culicinae</taxon>
        <taxon>Culicini</taxon>
        <taxon>Culex</taxon>
        <taxon>Culex</taxon>
    </lineage>
</organism>
<accession>A0A8D8EA82</accession>
<dbReference type="AlphaFoldDB" id="A0A8D8EA82"/>
<proteinExistence type="predicted"/>
<evidence type="ECO:0000313" key="2">
    <source>
        <dbReference type="EMBL" id="CAG6523315.1"/>
    </source>
</evidence>
<reference evidence="2" key="1">
    <citation type="submission" date="2021-05" db="EMBL/GenBank/DDBJ databases">
        <authorList>
            <person name="Alioto T."/>
            <person name="Alioto T."/>
            <person name="Gomez Garrido J."/>
        </authorList>
    </citation>
    <scope>NUCLEOTIDE SEQUENCE</scope>
</reference>
<feature type="compositionally biased region" description="Basic and acidic residues" evidence="1">
    <location>
        <begin position="39"/>
        <end position="54"/>
    </location>
</feature>
<name>A0A8D8EA82_CULPI</name>